<accession>A0A8D9BDT9</accession>
<dbReference type="AlphaFoldDB" id="A0A8D9BDT9"/>
<dbReference type="EMBL" id="HBUF01625540">
    <property type="protein sequence ID" value="CAG6781996.1"/>
    <property type="molecule type" value="Transcribed_RNA"/>
</dbReference>
<protein>
    <submittedName>
        <fullName evidence="1">Uncharacterized protein</fullName>
    </submittedName>
</protein>
<reference evidence="1" key="1">
    <citation type="submission" date="2021-05" db="EMBL/GenBank/DDBJ databases">
        <authorList>
            <person name="Alioto T."/>
            <person name="Alioto T."/>
            <person name="Gomez Garrido J."/>
        </authorList>
    </citation>
    <scope>NUCLEOTIDE SEQUENCE</scope>
</reference>
<name>A0A8D9BDT9_9HEMI</name>
<organism evidence="1">
    <name type="scientific">Cacopsylla melanoneura</name>
    <dbReference type="NCBI Taxonomy" id="428564"/>
    <lineage>
        <taxon>Eukaryota</taxon>
        <taxon>Metazoa</taxon>
        <taxon>Ecdysozoa</taxon>
        <taxon>Arthropoda</taxon>
        <taxon>Hexapoda</taxon>
        <taxon>Insecta</taxon>
        <taxon>Pterygota</taxon>
        <taxon>Neoptera</taxon>
        <taxon>Paraneoptera</taxon>
        <taxon>Hemiptera</taxon>
        <taxon>Sternorrhyncha</taxon>
        <taxon>Psylloidea</taxon>
        <taxon>Psyllidae</taxon>
        <taxon>Psyllinae</taxon>
        <taxon>Cacopsylla</taxon>
    </lineage>
</organism>
<dbReference type="EMBL" id="HBUF01625541">
    <property type="protein sequence ID" value="CAG6781997.1"/>
    <property type="molecule type" value="Transcribed_RNA"/>
</dbReference>
<sequence length="109" mass="13517">MWCYRRMLRIPWTDRVTNVEVLRRMNKNMELEHTIKKRKLEYLGHILRGTKYKMLNLILEGRIEGRRSRGRRRKSWRSNLREWFECDDQELMRIARDKNEIAIVISNLQ</sequence>
<proteinExistence type="predicted"/>
<evidence type="ECO:0000313" key="1">
    <source>
        <dbReference type="EMBL" id="CAG6781996.1"/>
    </source>
</evidence>